<keyword evidence="2" id="KW-0732">Signal</keyword>
<sequence length="130" mass="14327">MKQFLLSIFLMTVVSSLHAADTVARIAVGMDHKESIALLKKHSAEDITPGLAIVGPNGEHPLHGLVWALRDYDAIIELAEQNGKITTLTYWTKKDFGTSKDHRARTEQNVKSLTLDPKGHAVSVEKQKEG</sequence>
<evidence type="ECO:0000256" key="2">
    <source>
        <dbReference type="SAM" id="SignalP"/>
    </source>
</evidence>
<organism evidence="3 4">
    <name type="scientific">Roseimicrobium gellanilyticum</name>
    <dbReference type="NCBI Taxonomy" id="748857"/>
    <lineage>
        <taxon>Bacteria</taxon>
        <taxon>Pseudomonadati</taxon>
        <taxon>Verrucomicrobiota</taxon>
        <taxon>Verrucomicrobiia</taxon>
        <taxon>Verrucomicrobiales</taxon>
        <taxon>Verrucomicrobiaceae</taxon>
        <taxon>Roseimicrobium</taxon>
    </lineage>
</organism>
<name>A0A366HS28_9BACT</name>
<feature type="compositionally biased region" description="Basic and acidic residues" evidence="1">
    <location>
        <begin position="99"/>
        <end position="108"/>
    </location>
</feature>
<dbReference type="EMBL" id="QNRR01000002">
    <property type="protein sequence ID" value="RBP46490.1"/>
    <property type="molecule type" value="Genomic_DNA"/>
</dbReference>
<proteinExistence type="predicted"/>
<feature type="region of interest" description="Disordered" evidence="1">
    <location>
        <begin position="99"/>
        <end position="130"/>
    </location>
</feature>
<comment type="caution">
    <text evidence="3">The sequence shown here is derived from an EMBL/GenBank/DDBJ whole genome shotgun (WGS) entry which is preliminary data.</text>
</comment>
<evidence type="ECO:0000256" key="1">
    <source>
        <dbReference type="SAM" id="MobiDB-lite"/>
    </source>
</evidence>
<keyword evidence="4" id="KW-1185">Reference proteome</keyword>
<evidence type="ECO:0000313" key="3">
    <source>
        <dbReference type="EMBL" id="RBP46490.1"/>
    </source>
</evidence>
<reference evidence="3 4" key="1">
    <citation type="submission" date="2018-06" db="EMBL/GenBank/DDBJ databases">
        <title>Genomic Encyclopedia of Type Strains, Phase IV (KMG-IV): sequencing the most valuable type-strain genomes for metagenomic binning, comparative biology and taxonomic classification.</title>
        <authorList>
            <person name="Goeker M."/>
        </authorList>
    </citation>
    <scope>NUCLEOTIDE SEQUENCE [LARGE SCALE GENOMIC DNA]</scope>
    <source>
        <strain evidence="3 4">DSM 25532</strain>
    </source>
</reference>
<feature type="compositionally biased region" description="Basic and acidic residues" evidence="1">
    <location>
        <begin position="117"/>
        <end position="130"/>
    </location>
</feature>
<accession>A0A366HS28</accession>
<dbReference type="AlphaFoldDB" id="A0A366HS28"/>
<gene>
    <name evidence="3" type="ORF">DES53_102881</name>
</gene>
<dbReference type="RefSeq" id="WP_113957999.1">
    <property type="nucleotide sequence ID" value="NZ_QNRR01000002.1"/>
</dbReference>
<feature type="signal peptide" evidence="2">
    <location>
        <begin position="1"/>
        <end position="19"/>
    </location>
</feature>
<feature type="chain" id="PRO_5017033976" evidence="2">
    <location>
        <begin position="20"/>
        <end position="130"/>
    </location>
</feature>
<evidence type="ECO:0000313" key="4">
    <source>
        <dbReference type="Proteomes" id="UP000253426"/>
    </source>
</evidence>
<protein>
    <submittedName>
        <fullName evidence="3">Uncharacterized protein</fullName>
    </submittedName>
</protein>
<dbReference type="Proteomes" id="UP000253426">
    <property type="component" value="Unassembled WGS sequence"/>
</dbReference>